<reference evidence="1 2" key="1">
    <citation type="submission" date="2019-05" db="EMBL/GenBank/DDBJ databases">
        <title>Mikania micrantha, genome provides insights into the molecular mechanism of rapid growth.</title>
        <authorList>
            <person name="Liu B."/>
        </authorList>
    </citation>
    <scope>NUCLEOTIDE SEQUENCE [LARGE SCALE GENOMIC DNA]</scope>
    <source>
        <strain evidence="1">NLD-2019</strain>
        <tissue evidence="1">Leaf</tissue>
    </source>
</reference>
<name>A0A5N6PHS5_9ASTR</name>
<proteinExistence type="predicted"/>
<accession>A0A5N6PHS5</accession>
<dbReference type="Proteomes" id="UP000326396">
    <property type="component" value="Linkage Group LG12"/>
</dbReference>
<keyword evidence="2" id="KW-1185">Reference proteome</keyword>
<evidence type="ECO:0000313" key="2">
    <source>
        <dbReference type="Proteomes" id="UP000326396"/>
    </source>
</evidence>
<protein>
    <submittedName>
        <fullName evidence="1">Uncharacterized protein</fullName>
    </submittedName>
</protein>
<dbReference type="AlphaFoldDB" id="A0A5N6PHS5"/>
<sequence length="97" mass="10914">MYASDMNSIHTWSNTNQSVQNYYCWGSSTETRSSKEGHIETLVSKADIASRKVSLEDHNCFGIDGCHQSKEDDPSEVSKQRFNTSVCPSDLGWYAVE</sequence>
<gene>
    <name evidence="1" type="ORF">E3N88_07890</name>
</gene>
<comment type="caution">
    <text evidence="1">The sequence shown here is derived from an EMBL/GenBank/DDBJ whole genome shotgun (WGS) entry which is preliminary data.</text>
</comment>
<organism evidence="1 2">
    <name type="scientific">Mikania micrantha</name>
    <name type="common">bitter vine</name>
    <dbReference type="NCBI Taxonomy" id="192012"/>
    <lineage>
        <taxon>Eukaryota</taxon>
        <taxon>Viridiplantae</taxon>
        <taxon>Streptophyta</taxon>
        <taxon>Embryophyta</taxon>
        <taxon>Tracheophyta</taxon>
        <taxon>Spermatophyta</taxon>
        <taxon>Magnoliopsida</taxon>
        <taxon>eudicotyledons</taxon>
        <taxon>Gunneridae</taxon>
        <taxon>Pentapetalae</taxon>
        <taxon>asterids</taxon>
        <taxon>campanulids</taxon>
        <taxon>Asterales</taxon>
        <taxon>Asteraceae</taxon>
        <taxon>Asteroideae</taxon>
        <taxon>Heliantheae alliance</taxon>
        <taxon>Eupatorieae</taxon>
        <taxon>Mikania</taxon>
    </lineage>
</organism>
<evidence type="ECO:0000313" key="1">
    <source>
        <dbReference type="EMBL" id="KAD6453185.1"/>
    </source>
</evidence>
<dbReference type="EMBL" id="SZYD01000004">
    <property type="protein sequence ID" value="KAD6453185.1"/>
    <property type="molecule type" value="Genomic_DNA"/>
</dbReference>